<dbReference type="GO" id="GO:0015081">
    <property type="term" value="F:sodium ion transmembrane transporter activity"/>
    <property type="evidence" value="ECO:0007669"/>
    <property type="project" value="InterPro"/>
</dbReference>
<dbReference type="EMBL" id="CAADFJ010000167">
    <property type="protein sequence ID" value="VFK04211.1"/>
    <property type="molecule type" value="Genomic_DNA"/>
</dbReference>
<dbReference type="GO" id="GO:0036376">
    <property type="term" value="P:sodium ion export across plasma membrane"/>
    <property type="evidence" value="ECO:0007669"/>
    <property type="project" value="InterPro"/>
</dbReference>
<proteinExistence type="predicted"/>
<organism evidence="7">
    <name type="scientific">Candidatus Kentrum eta</name>
    <dbReference type="NCBI Taxonomy" id="2126337"/>
    <lineage>
        <taxon>Bacteria</taxon>
        <taxon>Pseudomonadati</taxon>
        <taxon>Pseudomonadota</taxon>
        <taxon>Gammaproteobacteria</taxon>
        <taxon>Candidatus Kentrum</taxon>
    </lineage>
</organism>
<accession>A0A450V4V2</accession>
<feature type="transmembrane region" description="Helical" evidence="6">
    <location>
        <begin position="7"/>
        <end position="33"/>
    </location>
</feature>
<dbReference type="AlphaFoldDB" id="A0A450V4V2"/>
<name>A0A450V4V2_9GAMM</name>
<evidence type="ECO:0000256" key="6">
    <source>
        <dbReference type="SAM" id="Phobius"/>
    </source>
</evidence>
<reference evidence="7" key="1">
    <citation type="submission" date="2019-02" db="EMBL/GenBank/DDBJ databases">
        <authorList>
            <person name="Gruber-Vodicka R. H."/>
            <person name="Seah K. B. B."/>
        </authorList>
    </citation>
    <scope>NUCLEOTIDE SEQUENCE</scope>
    <source>
        <strain evidence="9">BECK_SA2B12</strain>
        <strain evidence="7">BECK_SA2B15</strain>
        <strain evidence="8">BECK_SA2B20</strain>
    </source>
</reference>
<evidence type="ECO:0000313" key="7">
    <source>
        <dbReference type="EMBL" id="VFJ99800.1"/>
    </source>
</evidence>
<keyword evidence="2" id="KW-1003">Cell membrane</keyword>
<dbReference type="EMBL" id="CAADFG010000172">
    <property type="protein sequence ID" value="VFJ99800.1"/>
    <property type="molecule type" value="Genomic_DNA"/>
</dbReference>
<dbReference type="InterPro" id="IPR005899">
    <property type="entry name" value="Na_pump_deCOase"/>
</dbReference>
<evidence type="ECO:0000256" key="5">
    <source>
        <dbReference type="ARBA" id="ARBA00023136"/>
    </source>
</evidence>
<keyword evidence="5 6" id="KW-0472">Membrane</keyword>
<protein>
    <submittedName>
        <fullName evidence="7">Na+-transporting methylmalonyl-CoA/oxaloacetate decarboxylase, gamma subunit</fullName>
    </submittedName>
</protein>
<evidence type="ECO:0000256" key="2">
    <source>
        <dbReference type="ARBA" id="ARBA00022475"/>
    </source>
</evidence>
<dbReference type="EMBL" id="CAADFI010000184">
    <property type="protein sequence ID" value="VFK00265.1"/>
    <property type="molecule type" value="Genomic_DNA"/>
</dbReference>
<keyword evidence="3 6" id="KW-0812">Transmembrane</keyword>
<comment type="subcellular location">
    <subcellularLocation>
        <location evidence="1">Cell membrane</location>
    </subcellularLocation>
</comment>
<evidence type="ECO:0000256" key="4">
    <source>
        <dbReference type="ARBA" id="ARBA00022989"/>
    </source>
</evidence>
<dbReference type="GO" id="GO:0005886">
    <property type="term" value="C:plasma membrane"/>
    <property type="evidence" value="ECO:0007669"/>
    <property type="project" value="UniProtKB-SubCell"/>
</dbReference>
<evidence type="ECO:0000313" key="8">
    <source>
        <dbReference type="EMBL" id="VFK00265.1"/>
    </source>
</evidence>
<keyword evidence="4 6" id="KW-1133">Transmembrane helix</keyword>
<evidence type="ECO:0000256" key="3">
    <source>
        <dbReference type="ARBA" id="ARBA00022692"/>
    </source>
</evidence>
<sequence length="107" mass="11309">MTELQQGLSLFVVGVAAVFIALIITALVISLIGRLAREKPPIPAAEAGPLPDVAYSGIDKHVVVLLAAAATVAVKRPVRIRRVRFISHRHAPSGWAAAGRTEHTDSS</sequence>
<evidence type="ECO:0000256" key="1">
    <source>
        <dbReference type="ARBA" id="ARBA00004236"/>
    </source>
</evidence>
<gene>
    <name evidence="7" type="ORF">BECKH772A_GA0070896_101723</name>
    <name evidence="8" type="ORF">BECKH772B_GA0070898_101842</name>
    <name evidence="9" type="ORF">BECKH772C_GA0070978_101673</name>
</gene>
<evidence type="ECO:0000313" key="9">
    <source>
        <dbReference type="EMBL" id="VFK04211.1"/>
    </source>
</evidence>
<dbReference type="Pfam" id="PF04277">
    <property type="entry name" value="OAD_gamma"/>
    <property type="match status" value="1"/>
</dbReference>